<reference evidence="2" key="1">
    <citation type="journal article" date="2016" name="Nature">
        <title>Genome evolution in the allotetraploid frog Xenopus laevis.</title>
        <authorList>
            <person name="Session A.M."/>
            <person name="Uno Y."/>
            <person name="Kwon T."/>
            <person name="Chapman J.A."/>
            <person name="Toyoda A."/>
            <person name="Takahashi S."/>
            <person name="Fukui A."/>
            <person name="Hikosaka A."/>
            <person name="Suzuki A."/>
            <person name="Kondo M."/>
            <person name="van Heeringen S.J."/>
            <person name="Quigley I."/>
            <person name="Heinz S."/>
            <person name="Ogino H."/>
            <person name="Ochi H."/>
            <person name="Hellsten U."/>
            <person name="Lyons J.B."/>
            <person name="Simakov O."/>
            <person name="Putnam N."/>
            <person name="Stites J."/>
            <person name="Kuroki Y."/>
            <person name="Tanaka T."/>
            <person name="Michiue T."/>
            <person name="Watanabe M."/>
            <person name="Bogdanovic O."/>
            <person name="Lister R."/>
            <person name="Georgiou G."/>
            <person name="Paranjpe S.S."/>
            <person name="van Kruijsbergen I."/>
            <person name="Shu S."/>
            <person name="Carlson J."/>
            <person name="Kinoshita T."/>
            <person name="Ohta Y."/>
            <person name="Mawaribuchi S."/>
            <person name="Jenkins J."/>
            <person name="Grimwood J."/>
            <person name="Schmutz J."/>
            <person name="Mitros T."/>
            <person name="Mozaffari S.V."/>
            <person name="Suzuki Y."/>
            <person name="Haramoto Y."/>
            <person name="Yamamoto T.S."/>
            <person name="Takagi C."/>
            <person name="Heald R."/>
            <person name="Miller K."/>
            <person name="Haudenschild C."/>
            <person name="Kitzman J."/>
            <person name="Nakayama T."/>
            <person name="Izutsu Y."/>
            <person name="Robert J."/>
            <person name="Fortriede J."/>
            <person name="Burns K."/>
            <person name="Lotay V."/>
            <person name="Karimi K."/>
            <person name="Yasuoka Y."/>
            <person name="Dichmann D.S."/>
            <person name="Flajnik M.F."/>
            <person name="Houston D.W."/>
            <person name="Shendure J."/>
            <person name="DuPasquier L."/>
            <person name="Vize P.D."/>
            <person name="Zorn A.M."/>
            <person name="Ito M."/>
            <person name="Marcotte E.M."/>
            <person name="Wallingford J.B."/>
            <person name="Ito Y."/>
            <person name="Asashima M."/>
            <person name="Ueno N."/>
            <person name="Matsuda Y."/>
            <person name="Veenstra G.J."/>
            <person name="Fujiyama A."/>
            <person name="Harland R.M."/>
            <person name="Taira M."/>
            <person name="Rokhsar D.S."/>
        </authorList>
    </citation>
    <scope>NUCLEOTIDE SEQUENCE [LARGE SCALE GENOMIC DNA]</scope>
    <source>
        <strain evidence="2">J</strain>
    </source>
</reference>
<organism evidence="1 2">
    <name type="scientific">Xenopus laevis</name>
    <name type="common">African clawed frog</name>
    <dbReference type="NCBI Taxonomy" id="8355"/>
    <lineage>
        <taxon>Eukaryota</taxon>
        <taxon>Metazoa</taxon>
        <taxon>Chordata</taxon>
        <taxon>Craniata</taxon>
        <taxon>Vertebrata</taxon>
        <taxon>Euteleostomi</taxon>
        <taxon>Amphibia</taxon>
        <taxon>Batrachia</taxon>
        <taxon>Anura</taxon>
        <taxon>Pipoidea</taxon>
        <taxon>Pipidae</taxon>
        <taxon>Xenopodinae</taxon>
        <taxon>Xenopus</taxon>
        <taxon>Xenopus</taxon>
    </lineage>
</organism>
<protein>
    <submittedName>
        <fullName evidence="1">Uncharacterized protein</fullName>
    </submittedName>
</protein>
<gene>
    <name evidence="1" type="ORF">XELAEV_18031472mg</name>
</gene>
<evidence type="ECO:0000313" key="2">
    <source>
        <dbReference type="Proteomes" id="UP000694892"/>
    </source>
</evidence>
<evidence type="ECO:0000313" key="1">
    <source>
        <dbReference type="EMBL" id="OCT76276.1"/>
    </source>
</evidence>
<proteinExistence type="predicted"/>
<sequence>MEQLVNGCESRSWMWELLYFSPAECTEISMFGSDRLLETFLHKLSSVVIFLLLENPFDLKINVEWSAFMMQIPV</sequence>
<accession>A0A974HG28</accession>
<dbReference type="Proteomes" id="UP000694892">
    <property type="component" value="Chromosome 6L"/>
</dbReference>
<name>A0A974HG28_XENLA</name>
<dbReference type="AlphaFoldDB" id="A0A974HG28"/>
<dbReference type="EMBL" id="CM004476">
    <property type="protein sequence ID" value="OCT76276.1"/>
    <property type="molecule type" value="Genomic_DNA"/>
</dbReference>